<name>A0A1C4E416_9BACI</name>
<organism evidence="1 2">
    <name type="scientific">Bacillus wiedmannii</name>
    <dbReference type="NCBI Taxonomy" id="1890302"/>
    <lineage>
        <taxon>Bacteria</taxon>
        <taxon>Bacillati</taxon>
        <taxon>Bacillota</taxon>
        <taxon>Bacilli</taxon>
        <taxon>Bacillales</taxon>
        <taxon>Bacillaceae</taxon>
        <taxon>Bacillus</taxon>
        <taxon>Bacillus cereus group</taxon>
    </lineage>
</organism>
<sequence>MKIYYCDEWSDIRKKPWNMIDECKAYLCHQNNEPYTALLIEGERIKYVINITKDWVSVGLYDELVRKYLNYDFEVINDNRIFLRTAMYWEYNDTNEKEKTSMIFNFHENGYTVMEKVDVNRGLVEERENHDDPENNWDVFPNFGHYIHLCREER</sequence>
<evidence type="ECO:0000313" key="2">
    <source>
        <dbReference type="Proteomes" id="UP000196052"/>
    </source>
</evidence>
<dbReference type="RefSeq" id="WP_088122460.1">
    <property type="nucleotide sequence ID" value="NZ_FMBE01000013.1"/>
</dbReference>
<proteinExistence type="predicted"/>
<dbReference type="AlphaFoldDB" id="A0A1C4E416"/>
<dbReference type="EMBL" id="FMBE01000013">
    <property type="protein sequence ID" value="SCC38397.1"/>
    <property type="molecule type" value="Genomic_DNA"/>
</dbReference>
<evidence type="ECO:0000313" key="1">
    <source>
        <dbReference type="EMBL" id="SCC38397.1"/>
    </source>
</evidence>
<reference evidence="2" key="1">
    <citation type="submission" date="2016-08" db="EMBL/GenBank/DDBJ databases">
        <authorList>
            <person name="Loux V."/>
            <person name="Rue O."/>
        </authorList>
    </citation>
    <scope>NUCLEOTIDE SEQUENCE [LARGE SCALE GENOMIC DNA]</scope>
    <source>
        <strain evidence="2">INRA Bc05-F1</strain>
    </source>
</reference>
<protein>
    <submittedName>
        <fullName evidence="1">Uncharacterized protein</fullName>
    </submittedName>
</protein>
<gene>
    <name evidence="1" type="ORF">BC05F1_03164</name>
</gene>
<accession>A0A1C4E416</accession>
<dbReference type="Proteomes" id="UP000196052">
    <property type="component" value="Unassembled WGS sequence"/>
</dbReference>